<name>A0A1J7H8U1_LUPAN</name>
<accession>A0A1J7H8U1</accession>
<evidence type="ECO:0000313" key="3">
    <source>
        <dbReference type="Proteomes" id="UP000188354"/>
    </source>
</evidence>
<reference evidence="2 3" key="1">
    <citation type="journal article" date="2017" name="Plant Biotechnol. J.">
        <title>A comprehensive draft genome sequence for lupin (Lupinus angustifolius), an emerging health food: insights into plant-microbe interactions and legume evolution.</title>
        <authorList>
            <person name="Hane J.K."/>
            <person name="Ming Y."/>
            <person name="Kamphuis L.G."/>
            <person name="Nelson M.N."/>
            <person name="Garg G."/>
            <person name="Atkins C.A."/>
            <person name="Bayer P.E."/>
            <person name="Bravo A."/>
            <person name="Bringans S."/>
            <person name="Cannon S."/>
            <person name="Edwards D."/>
            <person name="Foley R."/>
            <person name="Gao L.L."/>
            <person name="Harrison M.J."/>
            <person name="Huang W."/>
            <person name="Hurgobin B."/>
            <person name="Li S."/>
            <person name="Liu C.W."/>
            <person name="McGrath A."/>
            <person name="Morahan G."/>
            <person name="Murray J."/>
            <person name="Weller J."/>
            <person name="Jian J."/>
            <person name="Singh K.B."/>
        </authorList>
    </citation>
    <scope>NUCLEOTIDE SEQUENCE [LARGE SCALE GENOMIC DNA]</scope>
    <source>
        <strain evidence="3">cv. Tanjil</strain>
        <tissue evidence="2">Whole plant</tissue>
    </source>
</reference>
<feature type="transmembrane region" description="Helical" evidence="1">
    <location>
        <begin position="51"/>
        <end position="79"/>
    </location>
</feature>
<dbReference type="Gramene" id="OIV98760">
    <property type="protein sequence ID" value="OIV98760"/>
    <property type="gene ID" value="TanjilG_25026"/>
</dbReference>
<protein>
    <submittedName>
        <fullName evidence="2">Uncharacterized protein</fullName>
    </submittedName>
</protein>
<keyword evidence="1" id="KW-0472">Membrane</keyword>
<gene>
    <name evidence="2" type="ORF">TanjilG_25026</name>
</gene>
<dbReference type="Proteomes" id="UP000188354">
    <property type="component" value="Chromosome LG13"/>
</dbReference>
<organism evidence="2 3">
    <name type="scientific">Lupinus angustifolius</name>
    <name type="common">Narrow-leaved blue lupine</name>
    <dbReference type="NCBI Taxonomy" id="3871"/>
    <lineage>
        <taxon>Eukaryota</taxon>
        <taxon>Viridiplantae</taxon>
        <taxon>Streptophyta</taxon>
        <taxon>Embryophyta</taxon>
        <taxon>Tracheophyta</taxon>
        <taxon>Spermatophyta</taxon>
        <taxon>Magnoliopsida</taxon>
        <taxon>eudicotyledons</taxon>
        <taxon>Gunneridae</taxon>
        <taxon>Pentapetalae</taxon>
        <taxon>rosids</taxon>
        <taxon>fabids</taxon>
        <taxon>Fabales</taxon>
        <taxon>Fabaceae</taxon>
        <taxon>Papilionoideae</taxon>
        <taxon>50 kb inversion clade</taxon>
        <taxon>genistoids sensu lato</taxon>
        <taxon>core genistoids</taxon>
        <taxon>Genisteae</taxon>
        <taxon>Lupinus</taxon>
    </lineage>
</organism>
<sequence>MQAMPLECDSSTSTTPLAEAHDILARHVCPLDVLARATGPVLVVPMIEPTWLMLAPMIVTSCLMLVLVTLLECLVLVLVTLSKWNLLVLVSLANGVVLVPLSHASGDVHIPLPHASGIYCVLHLKSLLEPSKLPLCHLPCANGPIIAPIDLVLGKFINIAMYKAKPPNQHGWWALGAPQGALGTPT</sequence>
<proteinExistence type="predicted"/>
<feature type="transmembrane region" description="Helical" evidence="1">
    <location>
        <begin position="86"/>
        <end position="104"/>
    </location>
</feature>
<keyword evidence="3" id="KW-1185">Reference proteome</keyword>
<keyword evidence="1" id="KW-1133">Transmembrane helix</keyword>
<evidence type="ECO:0000256" key="1">
    <source>
        <dbReference type="SAM" id="Phobius"/>
    </source>
</evidence>
<dbReference type="EMBL" id="CM007373">
    <property type="protein sequence ID" value="OIV98760.1"/>
    <property type="molecule type" value="Genomic_DNA"/>
</dbReference>
<dbReference type="AlphaFoldDB" id="A0A1J7H8U1"/>
<evidence type="ECO:0000313" key="2">
    <source>
        <dbReference type="EMBL" id="OIV98760.1"/>
    </source>
</evidence>
<keyword evidence="1" id="KW-0812">Transmembrane</keyword>